<keyword evidence="3" id="KW-1185">Reference proteome</keyword>
<protein>
    <submittedName>
        <fullName evidence="2">tRNA pseudouridine38-40 synthase</fullName>
    </submittedName>
</protein>
<dbReference type="OrthoDB" id="271910at2759"/>
<dbReference type="InterPro" id="IPR020103">
    <property type="entry name" value="PsdUridine_synth_cat_dom_sf"/>
</dbReference>
<sequence>MRADEAQRQARHQPGTLYRAAATPLITITSDAAAGAAPRRAPYAYDEDEDAGALGVADALTRVEVVEQELIDDTHVLFPPLDPTDTDAAPRPTAADEAVYVPGQHIVPAGWTRYRLEVQYQGGDFDGWSKSTARRAMVRDVHTGARHAVADATATDGGGSLPQAKAVLEEALAVAVDVSAVHIVASVIPEVGASVRRLTCHVDLPSDVEMQPRTILQRASLWLQQRQQPLALLVCQPCRNQNFHARQDGVQRVYVYRILNRIAPPLFDAGLQWHVDRHLDVPRMQRAAALLEGTHDFGYFADPKMYNALRRAAASRPSTTYRPHQEEHAPLAAGGGGGAAPKATFERGLSQLERAAALPTFNAYGQKLRHWDAKPARYQQAATNLPTIRRNRRTARRAAGGRGAALVHGEEFSAAPDTAHGRRAARDWARPVGRAGAAAQPCGGVQPSRARFRRERLPPAPAYGLTLWEVRYPPQHRADDVAYVDAGPLEDLHQSSVN</sequence>
<dbReference type="InterPro" id="IPR020095">
    <property type="entry name" value="PsdUridine_synth_TruA_C"/>
</dbReference>
<dbReference type="GO" id="GO:0031119">
    <property type="term" value="P:tRNA pseudouridine synthesis"/>
    <property type="evidence" value="ECO:0007669"/>
    <property type="project" value="TreeGrafter"/>
</dbReference>
<dbReference type="EMBL" id="ATMH01006406">
    <property type="protein sequence ID" value="EPY25929.1"/>
    <property type="molecule type" value="Genomic_DNA"/>
</dbReference>
<proteinExistence type="predicted"/>
<dbReference type="Proteomes" id="UP000015354">
    <property type="component" value="Unassembled WGS sequence"/>
</dbReference>
<accession>S9UAZ8</accession>
<evidence type="ECO:0000256" key="1">
    <source>
        <dbReference type="SAM" id="MobiDB-lite"/>
    </source>
</evidence>
<dbReference type="GO" id="GO:0009982">
    <property type="term" value="F:pseudouridine synthase activity"/>
    <property type="evidence" value="ECO:0007669"/>
    <property type="project" value="InterPro"/>
</dbReference>
<dbReference type="PANTHER" id="PTHR11142">
    <property type="entry name" value="PSEUDOURIDYLATE SYNTHASE"/>
    <property type="match status" value="1"/>
</dbReference>
<dbReference type="InterPro" id="IPR001406">
    <property type="entry name" value="PsdUridine_synth_TruA"/>
</dbReference>
<dbReference type="SUPFAM" id="SSF55120">
    <property type="entry name" value="Pseudouridine synthase"/>
    <property type="match status" value="1"/>
</dbReference>
<evidence type="ECO:0000313" key="2">
    <source>
        <dbReference type="EMBL" id="EPY25929.1"/>
    </source>
</evidence>
<dbReference type="Gene3D" id="3.30.70.660">
    <property type="entry name" value="Pseudouridine synthase I, catalytic domain, C-terminal subdomain"/>
    <property type="match status" value="1"/>
</dbReference>
<comment type="caution">
    <text evidence="2">The sequence shown here is derived from an EMBL/GenBank/DDBJ whole genome shotgun (WGS) entry which is preliminary data.</text>
</comment>
<dbReference type="PANTHER" id="PTHR11142:SF0">
    <property type="entry name" value="TRNA PSEUDOURIDINE SYNTHASE-LIKE 1"/>
    <property type="match status" value="1"/>
</dbReference>
<organism evidence="2 3">
    <name type="scientific">Strigomonas culicis</name>
    <dbReference type="NCBI Taxonomy" id="28005"/>
    <lineage>
        <taxon>Eukaryota</taxon>
        <taxon>Discoba</taxon>
        <taxon>Euglenozoa</taxon>
        <taxon>Kinetoplastea</taxon>
        <taxon>Metakinetoplastina</taxon>
        <taxon>Trypanosomatida</taxon>
        <taxon>Trypanosomatidae</taxon>
        <taxon>Strigomonadinae</taxon>
        <taxon>Strigomonas</taxon>
    </lineage>
</organism>
<gene>
    <name evidence="2" type="ORF">STCU_06406</name>
</gene>
<dbReference type="AlphaFoldDB" id="S9UAZ8"/>
<feature type="region of interest" description="Disordered" evidence="1">
    <location>
        <begin position="316"/>
        <end position="340"/>
    </location>
</feature>
<reference evidence="2 3" key="1">
    <citation type="journal article" date="2013" name="PLoS ONE">
        <title>Predicting the Proteins of Angomonas deanei, Strigomonas culicis and Their Respective Endosymbionts Reveals New Aspects of the Trypanosomatidae Family.</title>
        <authorList>
            <person name="Motta M.C."/>
            <person name="Martins A.C."/>
            <person name="de Souza S.S."/>
            <person name="Catta-Preta C.M."/>
            <person name="Silva R."/>
            <person name="Klein C.C."/>
            <person name="de Almeida L.G."/>
            <person name="de Lima Cunha O."/>
            <person name="Ciapina L.P."/>
            <person name="Brocchi M."/>
            <person name="Colabardini A.C."/>
            <person name="de Araujo Lima B."/>
            <person name="Machado C.R."/>
            <person name="de Almeida Soares C.M."/>
            <person name="Probst C.M."/>
            <person name="de Menezes C.B."/>
            <person name="Thompson C.E."/>
            <person name="Bartholomeu D.C."/>
            <person name="Gradia D.F."/>
            <person name="Pavoni D.P."/>
            <person name="Grisard E.C."/>
            <person name="Fantinatti-Garboggini F."/>
            <person name="Marchini F.K."/>
            <person name="Rodrigues-Luiz G.F."/>
            <person name="Wagner G."/>
            <person name="Goldman G.H."/>
            <person name="Fietto J.L."/>
            <person name="Elias M.C."/>
            <person name="Goldman M.H."/>
            <person name="Sagot M.F."/>
            <person name="Pereira M."/>
            <person name="Stoco P.H."/>
            <person name="de Mendonca-Neto R.P."/>
            <person name="Teixeira S.M."/>
            <person name="Maciel T.E."/>
            <person name="de Oliveira Mendes T.A."/>
            <person name="Urmenyi T.P."/>
            <person name="de Souza W."/>
            <person name="Schenkman S."/>
            <person name="de Vasconcelos A.T."/>
        </authorList>
    </citation>
    <scope>NUCLEOTIDE SEQUENCE [LARGE SCALE GENOMIC DNA]</scope>
</reference>
<name>S9UAZ8_9TRYP</name>
<dbReference type="GO" id="GO:0003723">
    <property type="term" value="F:RNA binding"/>
    <property type="evidence" value="ECO:0007669"/>
    <property type="project" value="InterPro"/>
</dbReference>
<evidence type="ECO:0000313" key="3">
    <source>
        <dbReference type="Proteomes" id="UP000015354"/>
    </source>
</evidence>